<proteinExistence type="predicted"/>
<reference evidence="2" key="1">
    <citation type="submission" date="2016-11" db="UniProtKB">
        <authorList>
            <consortium name="WormBaseParasite"/>
        </authorList>
    </citation>
    <scope>IDENTIFICATION</scope>
</reference>
<protein>
    <submittedName>
        <fullName evidence="2">ANK_REP_REGION domain-containing protein</fullName>
    </submittedName>
</protein>
<dbReference type="AlphaFoldDB" id="A0A1I7X0E7"/>
<dbReference type="Proteomes" id="UP000095283">
    <property type="component" value="Unplaced"/>
</dbReference>
<accession>A0A1I7X0E7</accession>
<organism evidence="1 2">
    <name type="scientific">Heterorhabditis bacteriophora</name>
    <name type="common">Entomopathogenic nematode worm</name>
    <dbReference type="NCBI Taxonomy" id="37862"/>
    <lineage>
        <taxon>Eukaryota</taxon>
        <taxon>Metazoa</taxon>
        <taxon>Ecdysozoa</taxon>
        <taxon>Nematoda</taxon>
        <taxon>Chromadorea</taxon>
        <taxon>Rhabditida</taxon>
        <taxon>Rhabditina</taxon>
        <taxon>Rhabditomorpha</taxon>
        <taxon>Strongyloidea</taxon>
        <taxon>Heterorhabditidae</taxon>
        <taxon>Heterorhabditis</taxon>
    </lineage>
</organism>
<keyword evidence="1" id="KW-1185">Reference proteome</keyword>
<dbReference type="WBParaSite" id="Hba_10904">
    <property type="protein sequence ID" value="Hba_10904"/>
    <property type="gene ID" value="Hba_10904"/>
</dbReference>
<evidence type="ECO:0000313" key="1">
    <source>
        <dbReference type="Proteomes" id="UP000095283"/>
    </source>
</evidence>
<sequence>MLILEFYYIKYIIENDAVRNRSLQNLNLCGLLWTIKYERTALDLAVKNGHYVVANVLRGHGSGMKSSGDIPETSIAQSLKRKKARVPEMAGATTVFAPIFPSRRDSEGYHSLETSTSRSGTSPFLKRIIENFFKLLILF</sequence>
<evidence type="ECO:0000313" key="2">
    <source>
        <dbReference type="WBParaSite" id="Hba_10904"/>
    </source>
</evidence>
<name>A0A1I7X0E7_HETBA</name>